<evidence type="ECO:0008006" key="10">
    <source>
        <dbReference type="Google" id="ProtNLM"/>
    </source>
</evidence>
<evidence type="ECO:0000256" key="7">
    <source>
        <dbReference type="SAM" id="Phobius"/>
    </source>
</evidence>
<organism evidence="8 9">
    <name type="scientific">Mortierella isabellina</name>
    <name type="common">Filamentous fungus</name>
    <name type="synonym">Umbelopsis isabellina</name>
    <dbReference type="NCBI Taxonomy" id="91625"/>
    <lineage>
        <taxon>Eukaryota</taxon>
        <taxon>Fungi</taxon>
        <taxon>Fungi incertae sedis</taxon>
        <taxon>Mucoromycota</taxon>
        <taxon>Mucoromycotina</taxon>
        <taxon>Umbelopsidomycetes</taxon>
        <taxon>Umbelopsidales</taxon>
        <taxon>Umbelopsidaceae</taxon>
        <taxon>Umbelopsis</taxon>
    </lineage>
</organism>
<feature type="transmembrane region" description="Helical" evidence="7">
    <location>
        <begin position="247"/>
        <end position="270"/>
    </location>
</feature>
<dbReference type="AlphaFoldDB" id="A0A8H7PU68"/>
<dbReference type="Proteomes" id="UP000654370">
    <property type="component" value="Unassembled WGS sequence"/>
</dbReference>
<comment type="caution">
    <text evidence="8">The sequence shown here is derived from an EMBL/GenBank/DDBJ whole genome shotgun (WGS) entry which is preliminary data.</text>
</comment>
<feature type="transmembrane region" description="Helical" evidence="7">
    <location>
        <begin position="144"/>
        <end position="166"/>
    </location>
</feature>
<evidence type="ECO:0000256" key="2">
    <source>
        <dbReference type="ARBA" id="ARBA00022692"/>
    </source>
</evidence>
<dbReference type="Gene3D" id="1.20.1280.290">
    <property type="match status" value="2"/>
</dbReference>
<feature type="transmembrane region" description="Helical" evidence="7">
    <location>
        <begin position="69"/>
        <end position="91"/>
    </location>
</feature>
<dbReference type="GO" id="GO:0015174">
    <property type="term" value="F:basic amino acid transmembrane transporter activity"/>
    <property type="evidence" value="ECO:0007669"/>
    <property type="project" value="UniProtKB-ARBA"/>
</dbReference>
<gene>
    <name evidence="8" type="ORF">INT43_003752</name>
</gene>
<evidence type="ECO:0000256" key="1">
    <source>
        <dbReference type="ARBA" id="ARBA00004141"/>
    </source>
</evidence>
<accession>A0A8H7PU68</accession>
<dbReference type="OrthoDB" id="8048523at2759"/>
<evidence type="ECO:0000256" key="5">
    <source>
        <dbReference type="ARBA" id="ARBA00038039"/>
    </source>
</evidence>
<evidence type="ECO:0000256" key="6">
    <source>
        <dbReference type="ARBA" id="ARBA00050768"/>
    </source>
</evidence>
<protein>
    <recommendedName>
        <fullName evidence="10">PQ-loop-domain-containing protein</fullName>
    </recommendedName>
</protein>
<comment type="similarity">
    <text evidence="5">Belongs to the laat-1 family.</text>
</comment>
<sequence>MGALPANDVLAETFGYISIACWIVVLTPQIYLNYRNKTGDGISFNFLLLWLIGDVMNILGIVLQHLMFTVFLLGVYYILSDTIIVLQVLYYRKNQTYEPLAECELPTDSYGSIEDRNEEEEYEAIVDEGIKNEHKQKRVLGRIVTFWVATALFIISSIIYIIWSLWPTGSPNDVDLSQLKFLPQLLGWTSASFYIFSRIPQILKTFHDETVEGLSIGMFVFSVIGNITFAVSILLESQDPTYVAINMPWLYGSAGTLFFDFTIFLQFYLYGKSSTNLV</sequence>
<comment type="subcellular location">
    <subcellularLocation>
        <location evidence="1">Membrane</location>
        <topology evidence="1">Multi-pass membrane protein</topology>
    </subcellularLocation>
</comment>
<keyword evidence="3 7" id="KW-1133">Transmembrane helix</keyword>
<reference evidence="8" key="1">
    <citation type="submission" date="2020-12" db="EMBL/GenBank/DDBJ databases">
        <title>Metabolic potential, ecology and presence of endohyphal bacteria is reflected in genomic diversity of Mucoromycotina.</title>
        <authorList>
            <person name="Muszewska A."/>
            <person name="Okrasinska A."/>
            <person name="Steczkiewicz K."/>
            <person name="Drgas O."/>
            <person name="Orlowska M."/>
            <person name="Perlinska-Lenart U."/>
            <person name="Aleksandrzak-Piekarczyk T."/>
            <person name="Szatraj K."/>
            <person name="Zielenkiewicz U."/>
            <person name="Pilsyk S."/>
            <person name="Malc E."/>
            <person name="Mieczkowski P."/>
            <person name="Kruszewska J.S."/>
            <person name="Biernat P."/>
            <person name="Pawlowska J."/>
        </authorList>
    </citation>
    <scope>NUCLEOTIDE SEQUENCE</scope>
    <source>
        <strain evidence="8">WA0000067209</strain>
    </source>
</reference>
<keyword evidence="4 7" id="KW-0472">Membrane</keyword>
<evidence type="ECO:0000313" key="9">
    <source>
        <dbReference type="Proteomes" id="UP000654370"/>
    </source>
</evidence>
<dbReference type="SMART" id="SM00679">
    <property type="entry name" value="CTNS"/>
    <property type="match status" value="2"/>
</dbReference>
<dbReference type="PANTHER" id="PTHR16201">
    <property type="entry name" value="SEVEN TRANSMEMBRANE PROTEIN 1-RELATED"/>
    <property type="match status" value="1"/>
</dbReference>
<dbReference type="Pfam" id="PF04193">
    <property type="entry name" value="PQ-loop"/>
    <property type="match status" value="2"/>
</dbReference>
<dbReference type="GO" id="GO:0034486">
    <property type="term" value="P:vacuolar transmembrane transport"/>
    <property type="evidence" value="ECO:0007669"/>
    <property type="project" value="UniProtKB-ARBA"/>
</dbReference>
<dbReference type="FunFam" id="1.20.1280.290:FF:000012">
    <property type="entry name" value="Vacuolar membrane PQ loop repeat protein"/>
    <property type="match status" value="1"/>
</dbReference>
<dbReference type="FunFam" id="1.20.1280.290:FF:000009">
    <property type="entry name" value="PQ loop repeat family protein"/>
    <property type="match status" value="1"/>
</dbReference>
<dbReference type="InterPro" id="IPR051415">
    <property type="entry name" value="LAAT-1"/>
</dbReference>
<dbReference type="PANTHER" id="PTHR16201:SF44">
    <property type="entry name" value="SEVEN TRANSMEMBRANE PROTEIN 1"/>
    <property type="match status" value="1"/>
</dbReference>
<feature type="transmembrane region" description="Helical" evidence="7">
    <location>
        <begin position="14"/>
        <end position="32"/>
    </location>
</feature>
<feature type="transmembrane region" description="Helical" evidence="7">
    <location>
        <begin position="44"/>
        <end position="63"/>
    </location>
</feature>
<keyword evidence="9" id="KW-1185">Reference proteome</keyword>
<name>A0A8H7PU68_MORIS</name>
<feature type="transmembrane region" description="Helical" evidence="7">
    <location>
        <begin position="211"/>
        <end position="235"/>
    </location>
</feature>
<dbReference type="GO" id="GO:0098852">
    <property type="term" value="C:lytic vacuole membrane"/>
    <property type="evidence" value="ECO:0007669"/>
    <property type="project" value="UniProtKB-ARBA"/>
</dbReference>
<comment type="catalytic activity">
    <reaction evidence="6">
        <text>L-histidine(out) + L-arginine(in) = L-histidine(in) + L-arginine(out)</text>
        <dbReference type="Rhea" id="RHEA:71063"/>
        <dbReference type="ChEBI" id="CHEBI:32682"/>
        <dbReference type="ChEBI" id="CHEBI:57595"/>
    </reaction>
</comment>
<dbReference type="InterPro" id="IPR006603">
    <property type="entry name" value="PQ-loop_rpt"/>
</dbReference>
<evidence type="ECO:0000256" key="4">
    <source>
        <dbReference type="ARBA" id="ARBA00023136"/>
    </source>
</evidence>
<dbReference type="EMBL" id="JAEPQZ010000006">
    <property type="protein sequence ID" value="KAG2179965.1"/>
    <property type="molecule type" value="Genomic_DNA"/>
</dbReference>
<evidence type="ECO:0000313" key="8">
    <source>
        <dbReference type="EMBL" id="KAG2179965.1"/>
    </source>
</evidence>
<keyword evidence="2 7" id="KW-0812">Transmembrane</keyword>
<evidence type="ECO:0000256" key="3">
    <source>
        <dbReference type="ARBA" id="ARBA00022989"/>
    </source>
</evidence>
<proteinExistence type="inferred from homology"/>